<dbReference type="Pfam" id="PF20152">
    <property type="entry name" value="DUF6534"/>
    <property type="match status" value="1"/>
</dbReference>
<dbReference type="InterPro" id="IPR045339">
    <property type="entry name" value="DUF6534"/>
</dbReference>
<feature type="transmembrane region" description="Helical" evidence="2">
    <location>
        <begin position="40"/>
        <end position="62"/>
    </location>
</feature>
<name>A0A2A9NKC6_9AGAR</name>
<evidence type="ECO:0000256" key="2">
    <source>
        <dbReference type="SAM" id="Phobius"/>
    </source>
</evidence>
<evidence type="ECO:0000259" key="3">
    <source>
        <dbReference type="Pfam" id="PF20152"/>
    </source>
</evidence>
<sequence>MQCVAAALFASPLGYPTGFHETKITDVYFEANLGPPPLGFVWTGLSVVCDSFICVTMSYSLLKSNVISSQTRTTVSRLVRLMIETGTVTAYATLAAVSLSILILLATSAYTGSASVLPMIILPKVYANSILVLFNSRINLNQGESTITTIAEARSFRLLARLKEYETPKSSKIKGSVNESPMSSDIEAGPNSIDNM</sequence>
<dbReference type="EMBL" id="KZ302075">
    <property type="protein sequence ID" value="PFH48150.1"/>
    <property type="molecule type" value="Genomic_DNA"/>
</dbReference>
<dbReference type="OrthoDB" id="3070057at2759"/>
<accession>A0A2A9NKC6</accession>
<keyword evidence="2" id="KW-1133">Transmembrane helix</keyword>
<evidence type="ECO:0000313" key="4">
    <source>
        <dbReference type="EMBL" id="PFH48150.1"/>
    </source>
</evidence>
<feature type="transmembrane region" description="Helical" evidence="2">
    <location>
        <begin position="116"/>
        <end position="134"/>
    </location>
</feature>
<keyword evidence="2" id="KW-0472">Membrane</keyword>
<feature type="region of interest" description="Disordered" evidence="1">
    <location>
        <begin position="170"/>
        <end position="196"/>
    </location>
</feature>
<dbReference type="PANTHER" id="PTHR40465">
    <property type="entry name" value="CHROMOSOME 1, WHOLE GENOME SHOTGUN SEQUENCE"/>
    <property type="match status" value="1"/>
</dbReference>
<dbReference type="PANTHER" id="PTHR40465:SF1">
    <property type="entry name" value="DUF6534 DOMAIN-CONTAINING PROTEIN"/>
    <property type="match status" value="1"/>
</dbReference>
<feature type="transmembrane region" description="Helical" evidence="2">
    <location>
        <begin position="88"/>
        <end position="110"/>
    </location>
</feature>
<dbReference type="AlphaFoldDB" id="A0A2A9NKC6"/>
<dbReference type="STRING" id="703135.A0A2A9NKC6"/>
<protein>
    <recommendedName>
        <fullName evidence="3">DUF6534 domain-containing protein</fullName>
    </recommendedName>
</protein>
<reference evidence="4 5" key="1">
    <citation type="submission" date="2014-02" db="EMBL/GenBank/DDBJ databases">
        <title>Transposable element dynamics among asymbiotic and ectomycorrhizal Amanita fungi.</title>
        <authorList>
            <consortium name="DOE Joint Genome Institute"/>
            <person name="Hess J."/>
            <person name="Skrede I."/>
            <person name="Wolfe B."/>
            <person name="LaButti K."/>
            <person name="Ohm R.A."/>
            <person name="Grigoriev I.V."/>
            <person name="Pringle A."/>
        </authorList>
    </citation>
    <scope>NUCLEOTIDE SEQUENCE [LARGE SCALE GENOMIC DNA]</scope>
    <source>
        <strain evidence="4 5">SKay4041</strain>
    </source>
</reference>
<gene>
    <name evidence="4" type="ORF">AMATHDRAFT_49762</name>
</gene>
<keyword evidence="5" id="KW-1185">Reference proteome</keyword>
<feature type="domain" description="DUF6534" evidence="3">
    <location>
        <begin position="46"/>
        <end position="137"/>
    </location>
</feature>
<proteinExistence type="predicted"/>
<evidence type="ECO:0000313" key="5">
    <source>
        <dbReference type="Proteomes" id="UP000242287"/>
    </source>
</evidence>
<dbReference type="Proteomes" id="UP000242287">
    <property type="component" value="Unassembled WGS sequence"/>
</dbReference>
<evidence type="ECO:0000256" key="1">
    <source>
        <dbReference type="SAM" id="MobiDB-lite"/>
    </source>
</evidence>
<keyword evidence="2" id="KW-0812">Transmembrane</keyword>
<organism evidence="4 5">
    <name type="scientific">Amanita thiersii Skay4041</name>
    <dbReference type="NCBI Taxonomy" id="703135"/>
    <lineage>
        <taxon>Eukaryota</taxon>
        <taxon>Fungi</taxon>
        <taxon>Dikarya</taxon>
        <taxon>Basidiomycota</taxon>
        <taxon>Agaricomycotina</taxon>
        <taxon>Agaricomycetes</taxon>
        <taxon>Agaricomycetidae</taxon>
        <taxon>Agaricales</taxon>
        <taxon>Pluteineae</taxon>
        <taxon>Amanitaceae</taxon>
        <taxon>Amanita</taxon>
    </lineage>
</organism>